<evidence type="ECO:0000313" key="1">
    <source>
        <dbReference type="EMBL" id="KAJ4425704.1"/>
    </source>
</evidence>
<protein>
    <submittedName>
        <fullName evidence="1">Uncharacterized protein</fullName>
    </submittedName>
</protein>
<comment type="caution">
    <text evidence="1">The sequence shown here is derived from an EMBL/GenBank/DDBJ whole genome shotgun (WGS) entry which is preliminary data.</text>
</comment>
<sequence>MVKILYVKVEKERTESYLNIGSRMTKTGAERQRTYAEKIRTMKTTNIIELRYREKRKSTETNQEQNIRKSNAVIRKQKSRRALKYKFNKELLQESKFYVNDEISRVDSSLKGVSSQRSITTARRRLLYPIRDVHSLFMQKYLNKKVGRSNCASLRPPHVKPYRDIPQYVYAATMRITLIFMRRFQVSCQDLEHLLRLHAKTCQ</sequence>
<accession>A0ABQ8RVK6</accession>
<dbReference type="EMBL" id="JAJSOF020000042">
    <property type="protein sequence ID" value="KAJ4425704.1"/>
    <property type="molecule type" value="Genomic_DNA"/>
</dbReference>
<proteinExistence type="predicted"/>
<dbReference type="Proteomes" id="UP001148838">
    <property type="component" value="Unassembled WGS sequence"/>
</dbReference>
<reference evidence="1 2" key="1">
    <citation type="journal article" date="2022" name="Allergy">
        <title>Genome assembly and annotation of Periplaneta americana reveal a comprehensive cockroach allergen profile.</title>
        <authorList>
            <person name="Wang L."/>
            <person name="Xiong Q."/>
            <person name="Saelim N."/>
            <person name="Wang L."/>
            <person name="Nong W."/>
            <person name="Wan A.T."/>
            <person name="Shi M."/>
            <person name="Liu X."/>
            <person name="Cao Q."/>
            <person name="Hui J.H.L."/>
            <person name="Sookrung N."/>
            <person name="Leung T.F."/>
            <person name="Tungtrongchitr A."/>
            <person name="Tsui S.K.W."/>
        </authorList>
    </citation>
    <scope>NUCLEOTIDE SEQUENCE [LARGE SCALE GENOMIC DNA]</scope>
    <source>
        <strain evidence="1">PWHHKU_190912</strain>
    </source>
</reference>
<keyword evidence="2" id="KW-1185">Reference proteome</keyword>
<organism evidence="1 2">
    <name type="scientific">Periplaneta americana</name>
    <name type="common">American cockroach</name>
    <name type="synonym">Blatta americana</name>
    <dbReference type="NCBI Taxonomy" id="6978"/>
    <lineage>
        <taxon>Eukaryota</taxon>
        <taxon>Metazoa</taxon>
        <taxon>Ecdysozoa</taxon>
        <taxon>Arthropoda</taxon>
        <taxon>Hexapoda</taxon>
        <taxon>Insecta</taxon>
        <taxon>Pterygota</taxon>
        <taxon>Neoptera</taxon>
        <taxon>Polyneoptera</taxon>
        <taxon>Dictyoptera</taxon>
        <taxon>Blattodea</taxon>
        <taxon>Blattoidea</taxon>
        <taxon>Blattidae</taxon>
        <taxon>Blattinae</taxon>
        <taxon>Periplaneta</taxon>
    </lineage>
</organism>
<evidence type="ECO:0000313" key="2">
    <source>
        <dbReference type="Proteomes" id="UP001148838"/>
    </source>
</evidence>
<name>A0ABQ8RVK6_PERAM</name>
<gene>
    <name evidence="1" type="ORF">ANN_27900</name>
</gene>